<dbReference type="EMBL" id="AZFB01000010">
    <property type="protein sequence ID" value="KRL62363.1"/>
    <property type="molecule type" value="Genomic_DNA"/>
</dbReference>
<dbReference type="STRING" id="1122152.GCA_000425905_00053"/>
<name>A0A0R1SAB0_9LACO</name>
<keyword evidence="2" id="KW-1185">Reference proteome</keyword>
<dbReference type="Pfam" id="PF02620">
    <property type="entry name" value="YceD"/>
    <property type="match status" value="1"/>
</dbReference>
<reference evidence="1 2" key="1">
    <citation type="journal article" date="2015" name="Genome Announc.">
        <title>Expanding the biotechnology potential of lactobacilli through comparative genomics of 213 strains and associated genera.</title>
        <authorList>
            <person name="Sun Z."/>
            <person name="Harris H.M."/>
            <person name="McCann A."/>
            <person name="Guo C."/>
            <person name="Argimon S."/>
            <person name="Zhang W."/>
            <person name="Yang X."/>
            <person name="Jeffery I.B."/>
            <person name="Cooney J.C."/>
            <person name="Kagawa T.F."/>
            <person name="Liu W."/>
            <person name="Song Y."/>
            <person name="Salvetti E."/>
            <person name="Wrobel A."/>
            <person name="Rasinkangas P."/>
            <person name="Parkhill J."/>
            <person name="Rea M.C."/>
            <person name="O'Sullivan O."/>
            <person name="Ritari J."/>
            <person name="Douillard F.P."/>
            <person name="Paul Ross R."/>
            <person name="Yang R."/>
            <person name="Briner A.E."/>
            <person name="Felis G.E."/>
            <person name="de Vos W.M."/>
            <person name="Barrangou R."/>
            <person name="Klaenhammer T.R."/>
            <person name="Caufield P.W."/>
            <person name="Cui Y."/>
            <person name="Zhang H."/>
            <person name="O'Toole P.W."/>
        </authorList>
    </citation>
    <scope>NUCLEOTIDE SEQUENCE [LARGE SCALE GENOMIC DNA]</scope>
    <source>
        <strain evidence="1 2">DSM 15354</strain>
    </source>
</reference>
<organism evidence="1 2">
    <name type="scientific">Lactobacillus psittaci DSM 15354</name>
    <dbReference type="NCBI Taxonomy" id="1122152"/>
    <lineage>
        <taxon>Bacteria</taxon>
        <taxon>Bacillati</taxon>
        <taxon>Bacillota</taxon>
        <taxon>Bacilli</taxon>
        <taxon>Lactobacillales</taxon>
        <taxon>Lactobacillaceae</taxon>
        <taxon>Lactobacillus</taxon>
    </lineage>
</organism>
<dbReference type="eggNOG" id="COG1399">
    <property type="taxonomic scope" value="Bacteria"/>
</dbReference>
<sequence>MLTISFSQIKKSREPLTEIETELEIRPEFLKRAKELLLDAKNIQVKCQFFYQEPFVTGNFQVSADVVAPSSRSLSPVELQLDFSFVENYLDRNPTAEELEENDTIMPIENDMIDLQTAIEDNLLLNLPTTILTDEEAKDDIYPHGQDWEVISEADYSERQSHKVNPEFEKLKKLFPQENE</sequence>
<dbReference type="OrthoDB" id="9790372at2"/>
<gene>
    <name evidence="1" type="ORF">FC23_GL000307</name>
</gene>
<dbReference type="InterPro" id="IPR003772">
    <property type="entry name" value="YceD"/>
</dbReference>
<accession>A0A0R1SAB0</accession>
<evidence type="ECO:0000313" key="1">
    <source>
        <dbReference type="EMBL" id="KRL62363.1"/>
    </source>
</evidence>
<protein>
    <recommendedName>
        <fullName evidence="3">Nucleic acid-binding protein</fullName>
    </recommendedName>
</protein>
<dbReference type="PATRIC" id="fig|1122152.4.peg.312"/>
<evidence type="ECO:0008006" key="3">
    <source>
        <dbReference type="Google" id="ProtNLM"/>
    </source>
</evidence>
<dbReference type="Proteomes" id="UP000051931">
    <property type="component" value="Unassembled WGS sequence"/>
</dbReference>
<dbReference type="AlphaFoldDB" id="A0A0R1SAB0"/>
<comment type="caution">
    <text evidence="1">The sequence shown here is derived from an EMBL/GenBank/DDBJ whole genome shotgun (WGS) entry which is preliminary data.</text>
</comment>
<evidence type="ECO:0000313" key="2">
    <source>
        <dbReference type="Proteomes" id="UP000051931"/>
    </source>
</evidence>
<dbReference type="RefSeq" id="WP_027825363.1">
    <property type="nucleotide sequence ID" value="NZ_AZFB01000010.1"/>
</dbReference>
<proteinExistence type="predicted"/>